<dbReference type="AlphaFoldDB" id="A0A504XNP5"/>
<feature type="transmembrane region" description="Helical" evidence="1">
    <location>
        <begin position="630"/>
        <end position="651"/>
    </location>
</feature>
<dbReference type="EMBL" id="RHLD01000026">
    <property type="protein sequence ID" value="TPP50416.1"/>
    <property type="molecule type" value="Genomic_DNA"/>
</dbReference>
<dbReference type="VEuPathDB" id="TriTrypDB:LDHU3_27.2590"/>
<feature type="transmembrane region" description="Helical" evidence="1">
    <location>
        <begin position="551"/>
        <end position="572"/>
    </location>
</feature>
<dbReference type="InterPro" id="IPR009944">
    <property type="entry name" value="Amastin"/>
</dbReference>
<evidence type="ECO:0000313" key="2">
    <source>
        <dbReference type="EMBL" id="TPP50416.1"/>
    </source>
</evidence>
<dbReference type="VEuPathDB" id="TriTrypDB:LdBPK_341160.1"/>
<dbReference type="VEuPathDB" id="TriTrypDB:LdCL_340017500"/>
<feature type="transmembrane region" description="Helical" evidence="1">
    <location>
        <begin position="703"/>
        <end position="722"/>
    </location>
</feature>
<organism evidence="2 3">
    <name type="scientific">Leishmania donovani</name>
    <dbReference type="NCBI Taxonomy" id="5661"/>
    <lineage>
        <taxon>Eukaryota</taxon>
        <taxon>Discoba</taxon>
        <taxon>Euglenozoa</taxon>
        <taxon>Kinetoplastea</taxon>
        <taxon>Metakinetoplastina</taxon>
        <taxon>Trypanosomatida</taxon>
        <taxon>Trypanosomatidae</taxon>
        <taxon>Leishmaniinae</taxon>
        <taxon>Leishmania</taxon>
    </lineage>
</organism>
<feature type="transmembrane region" description="Helical" evidence="1">
    <location>
        <begin position="199"/>
        <end position="219"/>
    </location>
</feature>
<dbReference type="Pfam" id="PF07344">
    <property type="entry name" value="Amastin"/>
    <property type="match status" value="1"/>
</dbReference>
<dbReference type="PANTHER" id="PTHR33297">
    <property type="entry name" value="AMASTIN-LIKE SURFACE PROTEIN-LIKE PROTEIN-RELATED"/>
    <property type="match status" value="1"/>
</dbReference>
<sequence length="935" mass="99909">MHGLASRGQAFAGFQTVYAGYRCASYELRRPGKGGRPAHVGILNADGSITMLLRGGVPVSEECIHRLEAAVSQFTDSRSCPLPGDEADADTGRASLQGRHSVWWLILVAASTAERTDATQAAAQATAAPSAANGPQPRSIDTVCPGARSLARRANFGPGREGLPPPGAICCSATWRGPLLNAHLAQIVRTNPCCPGCGMMQTVVIAVFSAICCVAFNGLGMTPQKSRDIALALKRAFDCLLTPAWLSRVLTLCSASSRDERTIGPDLAMDLHTAQLFTDSMNIWCQKSHTYGVNIISALRRLGQRHRELILPGTAPSARYCGWCPGEMVVYLWAVAKTSRASPFHPHRLCVVRGGGTAGVAQRPQEAQLQVLPHSGTGSLTCLAQRTSNYRRRSMADLVQSVSASEPGQGGIGERVQWARGQHGAIGKLHCERNLPKAARWPQGEGALATAGGDLVRRTDEQASAYTQHAIDAASLNRFFDGMGARSSDVDELLAAVHHGRVSAARCTNARLLEAVRCTLSRSLGRPVALAPVHIRVALDSCRRCGSAKMACSIGMVLYVILQLIAFFFVLVGTPIDMFRGTIAEIAFSHFCLTLWGAKWGCSNSSYFLTSDQLWANCTGRRNRFRAAQASAVISIFLYGAAFVLGVLLLFCCSIFRWVCLVLNIVGIFTLGIVWASMVVTFYTDEGVTCERLIIGTRYGAGFVLFLVAWCLDIINIFFLLLPCDDQKLAEDRVSQGPGLRLAHLLSVLMWSAPVPAPAACTAGVAASALEQDPAPASVWRRVGMLRAGKRGRAVGRSGVYVKGAVARVMGIATWTLLTDAGEGVRCWIGRATTSATSCRCGNCCVRDPTGVPAPQSPAIVSEEGGAALKAADMIERCSCRSCGYMAGVYLDCSPWLCVLCNVGGVADRKALRPEAMQAMATRLTGGPLQRRATC</sequence>
<dbReference type="VEuPathDB" id="TriTrypDB:LdCL_270023900"/>
<reference evidence="3" key="1">
    <citation type="submission" date="2019-02" db="EMBL/GenBank/DDBJ databases">
        <title>FDA dAtabase for Regulatory Grade micrObial Sequences (FDA-ARGOS): Supporting development and validation of Infectious Disease Dx tests.</title>
        <authorList>
            <person name="Duncan R."/>
            <person name="Fisher C."/>
            <person name="Tallon L."/>
            <person name="Sadzewicz L."/>
            <person name="Sengamalay N."/>
            <person name="Ott S."/>
            <person name="Godinez A."/>
            <person name="Nagaraj S."/>
            <person name="Vavikolanu K."/>
            <person name="Vyas G."/>
            <person name="Nadendla S."/>
            <person name="Aluvathingal J."/>
            <person name="Sichtig H."/>
        </authorList>
    </citation>
    <scope>NUCLEOTIDE SEQUENCE [LARGE SCALE GENOMIC DNA]</scope>
    <source>
        <strain evidence="3">FDAARGOS_360</strain>
    </source>
</reference>
<dbReference type="VEuPathDB" id="TriTrypDB:LdCL_170021700"/>
<evidence type="ECO:0000256" key="1">
    <source>
        <dbReference type="SAM" id="Phobius"/>
    </source>
</evidence>
<name>A0A504XNP5_LEIDO</name>
<accession>A0A504XNP5</accession>
<protein>
    <submittedName>
        <fullName evidence="2">Amastin surface glycofamily protein</fullName>
    </submittedName>
</protein>
<feature type="transmembrane region" description="Helical" evidence="1">
    <location>
        <begin position="658"/>
        <end position="683"/>
    </location>
</feature>
<keyword evidence="1" id="KW-0812">Transmembrane</keyword>
<dbReference type="PANTHER" id="PTHR33297:SF4">
    <property type="entry name" value="AMASTIN"/>
    <property type="match status" value="1"/>
</dbReference>
<keyword evidence="1" id="KW-1133">Transmembrane helix</keyword>
<comment type="caution">
    <text evidence="2">The sequence shown here is derived from an EMBL/GenBank/DDBJ whole genome shotgun (WGS) entry which is preliminary data.</text>
</comment>
<proteinExistence type="predicted"/>
<evidence type="ECO:0000313" key="3">
    <source>
        <dbReference type="Proteomes" id="UP000318821"/>
    </source>
</evidence>
<dbReference type="VEuPathDB" id="TriTrypDB:LdCL_340017550"/>
<dbReference type="VEuPathDB" id="TriTrypDB:LDHU3_34.1860"/>
<gene>
    <name evidence="2" type="ORF">CGC20_1950</name>
</gene>
<dbReference type="VEuPathDB" id="TriTrypDB:LdBPK_341150.1"/>
<keyword evidence="1" id="KW-0472">Membrane</keyword>
<dbReference type="Proteomes" id="UP000318821">
    <property type="component" value="Unassembled WGS sequence"/>
</dbReference>